<dbReference type="OrthoDB" id="4720873at2759"/>
<evidence type="ECO:0000313" key="3">
    <source>
        <dbReference type="EMBL" id="ETS80434.1"/>
    </source>
</evidence>
<dbReference type="RefSeq" id="XP_007834735.1">
    <property type="nucleotide sequence ID" value="XM_007836544.1"/>
</dbReference>
<dbReference type="InParanoid" id="W3X351"/>
<keyword evidence="4" id="KW-1185">Reference proteome</keyword>
<gene>
    <name evidence="3" type="ORF">PFICI_07963</name>
</gene>
<keyword evidence="2" id="KW-1133">Transmembrane helix</keyword>
<proteinExistence type="predicted"/>
<feature type="transmembrane region" description="Helical" evidence="2">
    <location>
        <begin position="219"/>
        <end position="240"/>
    </location>
</feature>
<feature type="transmembrane region" description="Helical" evidence="2">
    <location>
        <begin position="64"/>
        <end position="86"/>
    </location>
</feature>
<reference evidence="4" key="1">
    <citation type="journal article" date="2015" name="BMC Genomics">
        <title>Genomic and transcriptomic analysis of the endophytic fungus Pestalotiopsis fici reveals its lifestyle and high potential for synthesis of natural products.</title>
        <authorList>
            <person name="Wang X."/>
            <person name="Zhang X."/>
            <person name="Liu L."/>
            <person name="Xiang M."/>
            <person name="Wang W."/>
            <person name="Sun X."/>
            <person name="Che Y."/>
            <person name="Guo L."/>
            <person name="Liu G."/>
            <person name="Guo L."/>
            <person name="Wang C."/>
            <person name="Yin W.B."/>
            <person name="Stadler M."/>
            <person name="Zhang X."/>
            <person name="Liu X."/>
        </authorList>
    </citation>
    <scope>NUCLEOTIDE SEQUENCE [LARGE SCALE GENOMIC DNA]</scope>
    <source>
        <strain evidence="4">W106-1 / CGMCC3.15140</strain>
    </source>
</reference>
<dbReference type="HOGENOM" id="CLU_566324_0_0_1"/>
<name>W3X351_PESFW</name>
<dbReference type="AlphaFoldDB" id="W3X351"/>
<evidence type="ECO:0000256" key="2">
    <source>
        <dbReference type="SAM" id="Phobius"/>
    </source>
</evidence>
<feature type="transmembrane region" description="Helical" evidence="2">
    <location>
        <begin position="98"/>
        <end position="123"/>
    </location>
</feature>
<feature type="compositionally biased region" description="Basic and acidic residues" evidence="1">
    <location>
        <begin position="1"/>
        <end position="14"/>
    </location>
</feature>
<feature type="transmembrane region" description="Helical" evidence="2">
    <location>
        <begin position="270"/>
        <end position="291"/>
    </location>
</feature>
<feature type="compositionally biased region" description="Acidic residues" evidence="1">
    <location>
        <begin position="26"/>
        <end position="45"/>
    </location>
</feature>
<accession>W3X351</accession>
<protein>
    <submittedName>
        <fullName evidence="3">Uncharacterized protein</fullName>
    </submittedName>
</protein>
<feature type="region of interest" description="Disordered" evidence="1">
    <location>
        <begin position="1"/>
        <end position="45"/>
    </location>
</feature>
<dbReference type="EMBL" id="KI912113">
    <property type="protein sequence ID" value="ETS80434.1"/>
    <property type="molecule type" value="Genomic_DNA"/>
</dbReference>
<evidence type="ECO:0000313" key="4">
    <source>
        <dbReference type="Proteomes" id="UP000030651"/>
    </source>
</evidence>
<feature type="transmembrane region" description="Helical" evidence="2">
    <location>
        <begin position="312"/>
        <end position="330"/>
    </location>
</feature>
<sequence>MDRRDEIRPGEHARRVPPAVHNPHVEDEEDEDNLEEGVDDEDTPDTEEIIQIPSWTTDPKPPPFPFNLTTTTVCLISQLLLILINLETQHQLLVRYQVWRYLFAILPRVLLTTALAFASTALYEGILADFDGPLHDCWRALIIIPQSLLLRSVAAVWRINVRVPPTENKLEELERMTDVLRKGDGPWGFATGLYEVLATAWSVAVSFAVLLWYAAGRRLLVAGLLWALEGSGVWGGRWAIDFVNQDRMWVDASTVPEDLWTPRQRLIGQVALQLGVATALLQFMFMFRFQVQEAKEIYESPEMIAQVRPKAAYLRATAVHIVTYTAYQIIRGMLPVKLWEVGPGYIIKQEFVKSFRRKSFNQSCVTPGSTSWFDLRGGQCLDDFAWLVALSLSVLLTHQVLRYAMRRLARVGWWFCEPFFVWRTLWIAPVVARTRLIFLEQMDADFTLDETVEYRVLMTFIAPDSGPLPMMIPGGGDAEGVW</sequence>
<feature type="transmembrane region" description="Helical" evidence="2">
    <location>
        <begin position="384"/>
        <end position="401"/>
    </location>
</feature>
<keyword evidence="2" id="KW-0812">Transmembrane</keyword>
<dbReference type="KEGG" id="pfy:PFICI_07963"/>
<organism evidence="3 4">
    <name type="scientific">Pestalotiopsis fici (strain W106-1 / CGMCC3.15140)</name>
    <dbReference type="NCBI Taxonomy" id="1229662"/>
    <lineage>
        <taxon>Eukaryota</taxon>
        <taxon>Fungi</taxon>
        <taxon>Dikarya</taxon>
        <taxon>Ascomycota</taxon>
        <taxon>Pezizomycotina</taxon>
        <taxon>Sordariomycetes</taxon>
        <taxon>Xylariomycetidae</taxon>
        <taxon>Amphisphaeriales</taxon>
        <taxon>Sporocadaceae</taxon>
        <taxon>Pestalotiopsis</taxon>
    </lineage>
</organism>
<evidence type="ECO:0000256" key="1">
    <source>
        <dbReference type="SAM" id="MobiDB-lite"/>
    </source>
</evidence>
<keyword evidence="2" id="KW-0472">Membrane</keyword>
<dbReference type="GeneID" id="19272976"/>
<feature type="transmembrane region" description="Helical" evidence="2">
    <location>
        <begin position="192"/>
        <end position="212"/>
    </location>
</feature>
<dbReference type="Proteomes" id="UP000030651">
    <property type="component" value="Unassembled WGS sequence"/>
</dbReference>